<dbReference type="EMBL" id="CAXDID020000466">
    <property type="protein sequence ID" value="CAL6094383.1"/>
    <property type="molecule type" value="Genomic_DNA"/>
</dbReference>
<gene>
    <name evidence="1" type="ORF">HINF_LOCUS35603</name>
    <name evidence="2" type="ORF">HINF_LOCUS67442</name>
</gene>
<evidence type="ECO:0000313" key="2">
    <source>
        <dbReference type="EMBL" id="CAL6094383.1"/>
    </source>
</evidence>
<evidence type="ECO:0000313" key="3">
    <source>
        <dbReference type="Proteomes" id="UP001642409"/>
    </source>
</evidence>
<protein>
    <submittedName>
        <fullName evidence="2">Hypothetical_protein</fullName>
    </submittedName>
</protein>
<dbReference type="Proteomes" id="UP001642409">
    <property type="component" value="Unassembled WGS sequence"/>
</dbReference>
<reference evidence="1" key="1">
    <citation type="submission" date="2023-06" db="EMBL/GenBank/DDBJ databases">
        <authorList>
            <person name="Kurt Z."/>
        </authorList>
    </citation>
    <scope>NUCLEOTIDE SEQUENCE</scope>
</reference>
<comment type="caution">
    <text evidence="1">The sequence shown here is derived from an EMBL/GenBank/DDBJ whole genome shotgun (WGS) entry which is preliminary data.</text>
</comment>
<sequence>MLQIKQFTTSTQTNSITEKTTQYLSRYPKKKLHTSTKIAIGYRHTLHSSNINSSIDFLTMNTAFKHHYTSRTVQTQLHSIQRTVSTNDTSKITSTIQKRAYMNLKTVELQILILI</sequence>
<dbReference type="AlphaFoldDB" id="A0AA86Q1P3"/>
<evidence type="ECO:0000313" key="1">
    <source>
        <dbReference type="EMBL" id="CAI9947958.1"/>
    </source>
</evidence>
<organism evidence="1">
    <name type="scientific">Hexamita inflata</name>
    <dbReference type="NCBI Taxonomy" id="28002"/>
    <lineage>
        <taxon>Eukaryota</taxon>
        <taxon>Metamonada</taxon>
        <taxon>Diplomonadida</taxon>
        <taxon>Hexamitidae</taxon>
        <taxon>Hexamitinae</taxon>
        <taxon>Hexamita</taxon>
    </lineage>
</organism>
<reference evidence="2 3" key="2">
    <citation type="submission" date="2024-07" db="EMBL/GenBank/DDBJ databases">
        <authorList>
            <person name="Akdeniz Z."/>
        </authorList>
    </citation>
    <scope>NUCLEOTIDE SEQUENCE [LARGE SCALE GENOMIC DNA]</scope>
</reference>
<accession>A0AA86Q1P3</accession>
<dbReference type="EMBL" id="CATOUU010000784">
    <property type="protein sequence ID" value="CAI9947958.1"/>
    <property type="molecule type" value="Genomic_DNA"/>
</dbReference>
<proteinExistence type="predicted"/>
<keyword evidence="3" id="KW-1185">Reference proteome</keyword>
<name>A0AA86Q1P3_9EUKA</name>